<evidence type="ECO:0000313" key="3">
    <source>
        <dbReference type="EMBL" id="KUO95962.1"/>
    </source>
</evidence>
<dbReference type="AlphaFoldDB" id="A0A101XR22"/>
<name>A0A101XR22_9BACL</name>
<dbReference type="CDD" id="cd02966">
    <property type="entry name" value="TlpA_like_family"/>
    <property type="match status" value="1"/>
</dbReference>
<accession>A0A101XR22</accession>
<dbReference type="PROSITE" id="PS00194">
    <property type="entry name" value="THIOREDOXIN_1"/>
    <property type="match status" value="1"/>
</dbReference>
<dbReference type="OrthoDB" id="25753at2"/>
<dbReference type="Proteomes" id="UP000053557">
    <property type="component" value="Unassembled WGS sequence"/>
</dbReference>
<keyword evidence="1" id="KW-1015">Disulfide bond</keyword>
<dbReference type="InterPro" id="IPR013766">
    <property type="entry name" value="Thioredoxin_domain"/>
</dbReference>
<dbReference type="InterPro" id="IPR017937">
    <property type="entry name" value="Thioredoxin_CS"/>
</dbReference>
<dbReference type="PANTHER" id="PTHR42852:SF13">
    <property type="entry name" value="PROTEIN DIPZ"/>
    <property type="match status" value="1"/>
</dbReference>
<evidence type="ECO:0000313" key="4">
    <source>
        <dbReference type="Proteomes" id="UP000053557"/>
    </source>
</evidence>
<dbReference type="GO" id="GO:0016209">
    <property type="term" value="F:antioxidant activity"/>
    <property type="evidence" value="ECO:0007669"/>
    <property type="project" value="InterPro"/>
</dbReference>
<dbReference type="PANTHER" id="PTHR42852">
    <property type="entry name" value="THIOL:DISULFIDE INTERCHANGE PROTEIN DSBE"/>
    <property type="match status" value="1"/>
</dbReference>
<dbReference type="InterPro" id="IPR036249">
    <property type="entry name" value="Thioredoxin-like_sf"/>
</dbReference>
<comment type="caution">
    <text evidence="3">The sequence shown here is derived from an EMBL/GenBank/DDBJ whole genome shotgun (WGS) entry which is preliminary data.</text>
</comment>
<keyword evidence="4" id="KW-1185">Reference proteome</keyword>
<dbReference type="SUPFAM" id="SSF52833">
    <property type="entry name" value="Thioredoxin-like"/>
    <property type="match status" value="1"/>
</dbReference>
<proteinExistence type="predicted"/>
<dbReference type="PROSITE" id="PS51352">
    <property type="entry name" value="THIOREDOXIN_2"/>
    <property type="match status" value="1"/>
</dbReference>
<dbReference type="EMBL" id="LPVJ01000030">
    <property type="protein sequence ID" value="KUO95962.1"/>
    <property type="molecule type" value="Genomic_DNA"/>
</dbReference>
<reference evidence="3 4" key="1">
    <citation type="submission" date="2015-12" db="EMBL/GenBank/DDBJ databases">
        <title>Draft genome sequence of Acidibacillus ferrooxidans ITV001, isolated from a chalcopyrite acid mine drainage site in Brazil.</title>
        <authorList>
            <person name="Dall'Agnol H."/>
            <person name="Nancucheo I."/>
            <person name="Johnson B."/>
            <person name="Oliveira R."/>
            <person name="Leite L."/>
            <person name="Pylro V."/>
            <person name="Nunes G.L."/>
            <person name="Tzotzos G."/>
            <person name="Fernandes G.R."/>
            <person name="Dutra J."/>
            <person name="Orellana S.C."/>
            <person name="Oliveira G."/>
        </authorList>
    </citation>
    <scope>NUCLEOTIDE SEQUENCE [LARGE SCALE GENOMIC DNA]</scope>
    <source>
        <strain evidence="4">ITV01</strain>
    </source>
</reference>
<dbReference type="InterPro" id="IPR050553">
    <property type="entry name" value="Thioredoxin_ResA/DsbE_sf"/>
</dbReference>
<dbReference type="InterPro" id="IPR000866">
    <property type="entry name" value="AhpC/TSA"/>
</dbReference>
<feature type="domain" description="Thioredoxin" evidence="2">
    <location>
        <begin position="32"/>
        <end position="172"/>
    </location>
</feature>
<dbReference type="RefSeq" id="WP_067715277.1">
    <property type="nucleotide sequence ID" value="NZ_LPVJ01000030.1"/>
</dbReference>
<evidence type="ECO:0000259" key="2">
    <source>
        <dbReference type="PROSITE" id="PS51352"/>
    </source>
</evidence>
<evidence type="ECO:0000256" key="1">
    <source>
        <dbReference type="ARBA" id="ARBA00023157"/>
    </source>
</evidence>
<dbReference type="Pfam" id="PF00578">
    <property type="entry name" value="AhpC-TSA"/>
    <property type="match status" value="1"/>
</dbReference>
<organism evidence="3 4">
    <name type="scientific">Ferroacidibacillus organovorans</name>
    <dbReference type="NCBI Taxonomy" id="1765683"/>
    <lineage>
        <taxon>Bacteria</taxon>
        <taxon>Bacillati</taxon>
        <taxon>Bacillota</taxon>
        <taxon>Bacilli</taxon>
        <taxon>Bacillales</taxon>
        <taxon>Alicyclobacillaceae</taxon>
        <taxon>Ferroacidibacillus</taxon>
    </lineage>
</organism>
<dbReference type="GO" id="GO:0016491">
    <property type="term" value="F:oxidoreductase activity"/>
    <property type="evidence" value="ECO:0007669"/>
    <property type="project" value="InterPro"/>
</dbReference>
<protein>
    <recommendedName>
        <fullName evidence="2">Thioredoxin domain-containing protein</fullName>
    </recommendedName>
</protein>
<sequence>MKRRFSTYGLFLVLAGAIIAGILYRSGPAVSPEKGYTAPSLTLNTLTTNKPFSWQSLSGKLYVLNFWASWCPPCNAEAPGFVKAAEKYKGKIEFIGVNMTSADSPPAALGFIKHYHIPYTVLADVQAKAASAYRIVSIPTTFFVNQKGVIVDRVTGRISEGTLDSLLSQLEKG</sequence>
<gene>
    <name evidence="3" type="ORF">ATW55_02460</name>
</gene>
<dbReference type="Gene3D" id="3.40.30.10">
    <property type="entry name" value="Glutaredoxin"/>
    <property type="match status" value="1"/>
</dbReference>